<evidence type="ECO:0000256" key="7">
    <source>
        <dbReference type="SAM" id="Phobius"/>
    </source>
</evidence>
<accession>A0A1E5KTY3</accession>
<evidence type="ECO:0000313" key="10">
    <source>
        <dbReference type="Proteomes" id="UP000095256"/>
    </source>
</evidence>
<dbReference type="PANTHER" id="PTHR33778:SF1">
    <property type="entry name" value="MAGNESIUM TRANSPORTER YHID-RELATED"/>
    <property type="match status" value="1"/>
</dbReference>
<proteinExistence type="inferred from homology"/>
<protein>
    <submittedName>
        <fullName evidence="9">Magnesium transporter MgtC</fullName>
    </submittedName>
</protein>
<organism evidence="9 10">
    <name type="scientific">Enterococcus rivorum</name>
    <dbReference type="NCBI Taxonomy" id="762845"/>
    <lineage>
        <taxon>Bacteria</taxon>
        <taxon>Bacillati</taxon>
        <taxon>Bacillota</taxon>
        <taxon>Bacilli</taxon>
        <taxon>Lactobacillales</taxon>
        <taxon>Enterococcaceae</taxon>
        <taxon>Enterococcus</taxon>
    </lineage>
</organism>
<dbReference type="Pfam" id="PF02308">
    <property type="entry name" value="MgtC"/>
    <property type="match status" value="1"/>
</dbReference>
<evidence type="ECO:0000256" key="6">
    <source>
        <dbReference type="ARBA" id="ARBA00023136"/>
    </source>
</evidence>
<dbReference type="AlphaFoldDB" id="A0A1E5KTY3"/>
<evidence type="ECO:0000256" key="1">
    <source>
        <dbReference type="ARBA" id="ARBA00004651"/>
    </source>
</evidence>
<dbReference type="GO" id="GO:0005886">
    <property type="term" value="C:plasma membrane"/>
    <property type="evidence" value="ECO:0007669"/>
    <property type="project" value="UniProtKB-SubCell"/>
</dbReference>
<dbReference type="InterPro" id="IPR049177">
    <property type="entry name" value="MgtC_SapB_SrpB_YhiD_N"/>
</dbReference>
<comment type="similarity">
    <text evidence="2">Belongs to the MgtC/SapB family.</text>
</comment>
<evidence type="ECO:0000256" key="2">
    <source>
        <dbReference type="ARBA" id="ARBA00009298"/>
    </source>
</evidence>
<dbReference type="Proteomes" id="UP000095256">
    <property type="component" value="Unassembled WGS sequence"/>
</dbReference>
<keyword evidence="10" id="KW-1185">Reference proteome</keyword>
<keyword evidence="4 7" id="KW-0812">Transmembrane</keyword>
<comment type="caution">
    <text evidence="9">The sequence shown here is derived from an EMBL/GenBank/DDBJ whole genome shotgun (WGS) entry which is preliminary data.</text>
</comment>
<evidence type="ECO:0000259" key="8">
    <source>
        <dbReference type="Pfam" id="PF02308"/>
    </source>
</evidence>
<comment type="subcellular location">
    <subcellularLocation>
        <location evidence="1">Cell membrane</location>
        <topology evidence="1">Multi-pass membrane protein</topology>
    </subcellularLocation>
</comment>
<dbReference type="PANTHER" id="PTHR33778">
    <property type="entry name" value="PROTEIN MGTC"/>
    <property type="match status" value="1"/>
</dbReference>
<feature type="transmembrane region" description="Helical" evidence="7">
    <location>
        <begin position="6"/>
        <end position="22"/>
    </location>
</feature>
<evidence type="ECO:0000256" key="5">
    <source>
        <dbReference type="ARBA" id="ARBA00022989"/>
    </source>
</evidence>
<gene>
    <name evidence="9" type="ORF">BCR26_17030</name>
</gene>
<sequence length="230" mass="25671">MTNKEIIFRLVLAIIISGLVGMEREQKNRPAGIRTHILVCVGATLIALIQDKISIEALDFARANPNLSQVIRTDQTRLVAQVVSGVGFLGAGTIVITKRSILGLTTAATIWAVACLGIAVGMGYYSIAIFGTVAIMISLLWLKQIINVSVEKKVEVKFVHKLQTKEFLNNYFEEKKILVRDIEFSVELHGNTRIYNNVYTIELPKDLTYMEMIEDISIHKNVTNIKIINV</sequence>
<name>A0A1E5KTY3_9ENTE</name>
<feature type="transmembrane region" description="Helical" evidence="7">
    <location>
        <begin position="78"/>
        <end position="96"/>
    </location>
</feature>
<feature type="transmembrane region" description="Helical" evidence="7">
    <location>
        <begin position="101"/>
        <end position="119"/>
    </location>
</feature>
<evidence type="ECO:0000313" key="9">
    <source>
        <dbReference type="EMBL" id="OEH81321.1"/>
    </source>
</evidence>
<dbReference type="STRING" id="762845.BCR26_17030"/>
<dbReference type="EMBL" id="MIEK01000052">
    <property type="protein sequence ID" value="OEH81321.1"/>
    <property type="molecule type" value="Genomic_DNA"/>
</dbReference>
<dbReference type="InterPro" id="IPR003416">
    <property type="entry name" value="MgtC/SapB/SrpB/YhiD_fam"/>
</dbReference>
<feature type="domain" description="MgtC/SapB/SrpB/YhiD N-terminal" evidence="8">
    <location>
        <begin position="10"/>
        <end position="145"/>
    </location>
</feature>
<evidence type="ECO:0000256" key="3">
    <source>
        <dbReference type="ARBA" id="ARBA00022475"/>
    </source>
</evidence>
<keyword evidence="3" id="KW-1003">Cell membrane</keyword>
<evidence type="ECO:0000256" key="4">
    <source>
        <dbReference type="ARBA" id="ARBA00022692"/>
    </source>
</evidence>
<dbReference type="PRINTS" id="PR01837">
    <property type="entry name" value="MGTCSAPBPROT"/>
</dbReference>
<keyword evidence="5 7" id="KW-1133">Transmembrane helix</keyword>
<feature type="transmembrane region" description="Helical" evidence="7">
    <location>
        <begin position="31"/>
        <end position="49"/>
    </location>
</feature>
<keyword evidence="6 7" id="KW-0472">Membrane</keyword>
<reference evidence="9 10" key="1">
    <citation type="submission" date="2016-09" db="EMBL/GenBank/DDBJ databases">
        <authorList>
            <person name="Capua I."/>
            <person name="De Benedictis P."/>
            <person name="Joannis T."/>
            <person name="Lombin L.H."/>
            <person name="Cattoli G."/>
        </authorList>
    </citation>
    <scope>NUCLEOTIDE SEQUENCE [LARGE SCALE GENOMIC DNA]</scope>
    <source>
        <strain evidence="9 10">LMG 25899</strain>
    </source>
</reference>